<dbReference type="InterPro" id="IPR009057">
    <property type="entry name" value="Homeodomain-like_sf"/>
</dbReference>
<dbReference type="EMBL" id="JAAIKR010000005">
    <property type="protein sequence ID" value="MBR9727777.1"/>
    <property type="molecule type" value="Genomic_DNA"/>
</dbReference>
<keyword evidence="1 2" id="KW-0238">DNA-binding</keyword>
<feature type="domain" description="HTH tetR-type" evidence="3">
    <location>
        <begin position="3"/>
        <end position="63"/>
    </location>
</feature>
<dbReference type="RefSeq" id="WP_153663795.1">
    <property type="nucleotide sequence ID" value="NZ_JAAIKR010000005.1"/>
</dbReference>
<name>A0ABS5I187_9GAMM</name>
<evidence type="ECO:0000313" key="4">
    <source>
        <dbReference type="EMBL" id="MBR9727777.1"/>
    </source>
</evidence>
<dbReference type="SUPFAM" id="SSF46689">
    <property type="entry name" value="Homeodomain-like"/>
    <property type="match status" value="1"/>
</dbReference>
<dbReference type="InterPro" id="IPR001647">
    <property type="entry name" value="HTH_TetR"/>
</dbReference>
<evidence type="ECO:0000256" key="2">
    <source>
        <dbReference type="PROSITE-ProRule" id="PRU00335"/>
    </source>
</evidence>
<gene>
    <name evidence="4" type="ORF">G3R48_07235</name>
</gene>
<dbReference type="Pfam" id="PF00440">
    <property type="entry name" value="TetR_N"/>
    <property type="match status" value="1"/>
</dbReference>
<comment type="caution">
    <text evidence="4">The sequence shown here is derived from an EMBL/GenBank/DDBJ whole genome shotgun (WGS) entry which is preliminary data.</text>
</comment>
<dbReference type="Proteomes" id="UP000811844">
    <property type="component" value="Unassembled WGS sequence"/>
</dbReference>
<evidence type="ECO:0000256" key="1">
    <source>
        <dbReference type="ARBA" id="ARBA00023125"/>
    </source>
</evidence>
<organism evidence="4 5">
    <name type="scientific">Shewanella intestini</name>
    <dbReference type="NCBI Taxonomy" id="2017544"/>
    <lineage>
        <taxon>Bacteria</taxon>
        <taxon>Pseudomonadati</taxon>
        <taxon>Pseudomonadota</taxon>
        <taxon>Gammaproteobacteria</taxon>
        <taxon>Alteromonadales</taxon>
        <taxon>Shewanellaceae</taxon>
        <taxon>Shewanella</taxon>
    </lineage>
</organism>
<feature type="DNA-binding region" description="H-T-H motif" evidence="2">
    <location>
        <begin position="26"/>
        <end position="45"/>
    </location>
</feature>
<evidence type="ECO:0000259" key="3">
    <source>
        <dbReference type="PROSITE" id="PS50977"/>
    </source>
</evidence>
<proteinExistence type="predicted"/>
<dbReference type="PROSITE" id="PS50977">
    <property type="entry name" value="HTH_TETR_2"/>
    <property type="match status" value="1"/>
</dbReference>
<dbReference type="Gene3D" id="1.10.357.10">
    <property type="entry name" value="Tetracycline Repressor, domain 2"/>
    <property type="match status" value="1"/>
</dbReference>
<sequence length="240" mass="27814">MQIDKLNSILNSAEALILKQGIMSFKISELAKLAKCSNATLYSEFNNKEEIVYTLYLRATKNKVKRITNIVEMDGVSNKDKIIIISMLDIFQSFVKTLNLSILSNLPNNENLSITTKGSCVKEFYKLKEIYDKLWREAIDNKELLSTKEDVIALSYELIIYHKGVIEFINDYNLNKIGWNMTPEMFFEYIVKKINSLDWVDHSTIDYQSTCSLMHNELLTSSFHKTKNSNENVFESEMDI</sequence>
<evidence type="ECO:0000313" key="5">
    <source>
        <dbReference type="Proteomes" id="UP000811844"/>
    </source>
</evidence>
<dbReference type="PRINTS" id="PR00455">
    <property type="entry name" value="HTHTETR"/>
</dbReference>
<reference evidence="4 5" key="1">
    <citation type="submission" date="2020-02" db="EMBL/GenBank/DDBJ databases">
        <title>Shewanella WXL01 sp. nov., a marine bacterium isolated from green algae in Luhuitou Fringing Reef (Northern South China Sea).</title>
        <authorList>
            <person name="Wang X."/>
        </authorList>
    </citation>
    <scope>NUCLEOTIDE SEQUENCE [LARGE SCALE GENOMIC DNA]</scope>
    <source>
        <strain evidence="4 5">MCCC 1A01895</strain>
    </source>
</reference>
<accession>A0ABS5I187</accession>
<protein>
    <submittedName>
        <fullName evidence="4">TetR/AcrR family transcriptional regulator</fullName>
    </submittedName>
</protein>
<keyword evidence="5" id="KW-1185">Reference proteome</keyword>